<reference evidence="2" key="1">
    <citation type="submission" date="2020-04" db="EMBL/GenBank/DDBJ databases">
        <title>Hybrid Assembly of Korean Phytophthora infestans isolates.</title>
        <authorList>
            <person name="Prokchorchik M."/>
            <person name="Lee Y."/>
            <person name="Seo J."/>
            <person name="Cho J.-H."/>
            <person name="Park Y.-E."/>
            <person name="Jang D.-C."/>
            <person name="Im J.-S."/>
            <person name="Choi J.-G."/>
            <person name="Park H.-J."/>
            <person name="Lee G.-B."/>
            <person name="Lee Y.-G."/>
            <person name="Hong S.-Y."/>
            <person name="Cho K."/>
            <person name="Sohn K.H."/>
        </authorList>
    </citation>
    <scope>NUCLEOTIDE SEQUENCE</scope>
    <source>
        <strain evidence="2">KR_1_A1</strain>
        <strain evidence="3">KR_2_A2</strain>
    </source>
</reference>
<comment type="caution">
    <text evidence="2">The sequence shown here is derived from an EMBL/GenBank/DDBJ whole genome shotgun (WGS) entry which is preliminary data.</text>
</comment>
<sequence>MRDEAISWREFKFEVEKCLDVYRNRLKNDVDLASAFLRAWNNLKDRTLEFSLPRGTHYLRGTRLHHWSFVVGKVEIGSGSHEDKREAFRRAAASTAEFLLKLDDGQNERRWRPSSRDTSDDSDYCEFCFVRDVNSGSVAIAAAATLSDCPDSDTGKADQRSNETKPDESAIIVVSSDSEDESNGDAISAMTTAIVSASSGAPIVDAQPSEATEVEPTRKCNMCEIIRMRKPDSAGCRPCQQANREAKAVSSTACDKDVGATVADCSLAATEARQELPK</sequence>
<feature type="compositionally biased region" description="Basic and acidic residues" evidence="1">
    <location>
        <begin position="153"/>
        <end position="168"/>
    </location>
</feature>
<dbReference type="EMBL" id="JAACNO010000517">
    <property type="protein sequence ID" value="KAF4147111.1"/>
    <property type="molecule type" value="Genomic_DNA"/>
</dbReference>
<feature type="region of interest" description="Disordered" evidence="1">
    <location>
        <begin position="148"/>
        <end position="170"/>
    </location>
</feature>
<organism evidence="2 4">
    <name type="scientific">Phytophthora infestans</name>
    <name type="common">Potato late blight agent</name>
    <name type="synonym">Botrytis infestans</name>
    <dbReference type="NCBI Taxonomy" id="4787"/>
    <lineage>
        <taxon>Eukaryota</taxon>
        <taxon>Sar</taxon>
        <taxon>Stramenopiles</taxon>
        <taxon>Oomycota</taxon>
        <taxon>Peronosporomycetes</taxon>
        <taxon>Peronosporales</taxon>
        <taxon>Peronosporaceae</taxon>
        <taxon>Phytophthora</taxon>
    </lineage>
</organism>
<dbReference type="Proteomes" id="UP000602510">
    <property type="component" value="Unassembled WGS sequence"/>
</dbReference>
<dbReference type="Proteomes" id="UP000704712">
    <property type="component" value="Unassembled WGS sequence"/>
</dbReference>
<evidence type="ECO:0000313" key="3">
    <source>
        <dbReference type="EMBL" id="KAF4147111.1"/>
    </source>
</evidence>
<evidence type="ECO:0000313" key="2">
    <source>
        <dbReference type="EMBL" id="KAF4033485.1"/>
    </source>
</evidence>
<gene>
    <name evidence="2" type="ORF">GN244_ATG14561</name>
    <name evidence="3" type="ORF">GN958_ATG03740</name>
</gene>
<dbReference type="EMBL" id="WSZM01000420">
    <property type="protein sequence ID" value="KAF4033485.1"/>
    <property type="molecule type" value="Genomic_DNA"/>
</dbReference>
<name>A0A833WGE8_PHYIN</name>
<dbReference type="AlphaFoldDB" id="A0A833WGE8"/>
<proteinExistence type="predicted"/>
<accession>A0A833WGE8</accession>
<protein>
    <submittedName>
        <fullName evidence="2">Uncharacterized protein</fullName>
    </submittedName>
</protein>
<evidence type="ECO:0000313" key="4">
    <source>
        <dbReference type="Proteomes" id="UP000602510"/>
    </source>
</evidence>
<evidence type="ECO:0000256" key="1">
    <source>
        <dbReference type="SAM" id="MobiDB-lite"/>
    </source>
</evidence>
<keyword evidence="4" id="KW-1185">Reference proteome</keyword>